<evidence type="ECO:0000259" key="3">
    <source>
        <dbReference type="PROSITE" id="PS50937"/>
    </source>
</evidence>
<evidence type="ECO:0000256" key="2">
    <source>
        <dbReference type="SAM" id="Coils"/>
    </source>
</evidence>
<name>A0A0D1XC88_ANEMI</name>
<feature type="coiled-coil region" evidence="2">
    <location>
        <begin position="83"/>
        <end position="110"/>
    </location>
</feature>
<evidence type="ECO:0000256" key="1">
    <source>
        <dbReference type="ARBA" id="ARBA00023125"/>
    </source>
</evidence>
<gene>
    <name evidence="4" type="ORF">AF333_24575</name>
</gene>
<dbReference type="OrthoDB" id="166060at2"/>
<reference evidence="4 5" key="1">
    <citation type="submission" date="2015-07" db="EMBL/GenBank/DDBJ databases">
        <title>Fjat-14205 dsm 2895.</title>
        <authorList>
            <person name="Liu B."/>
            <person name="Wang J."/>
            <person name="Zhu Y."/>
            <person name="Liu G."/>
            <person name="Chen Q."/>
            <person name="Chen Z."/>
            <person name="Lan J."/>
            <person name="Che J."/>
            <person name="Ge C."/>
            <person name="Shi H."/>
            <person name="Pan Z."/>
            <person name="Liu X."/>
        </authorList>
    </citation>
    <scope>NUCLEOTIDE SEQUENCE [LARGE SCALE GENOMIC DNA]</scope>
    <source>
        <strain evidence="4 5">DSM 2895</strain>
    </source>
</reference>
<dbReference type="EMBL" id="LGUG01000004">
    <property type="protein sequence ID" value="KON98141.1"/>
    <property type="molecule type" value="Genomic_DNA"/>
</dbReference>
<dbReference type="GO" id="GO:0003700">
    <property type="term" value="F:DNA-binding transcription factor activity"/>
    <property type="evidence" value="ECO:0007669"/>
    <property type="project" value="InterPro"/>
</dbReference>
<organism evidence="4 5">
    <name type="scientific">Aneurinibacillus migulanus</name>
    <name type="common">Bacillus migulanus</name>
    <dbReference type="NCBI Taxonomy" id="47500"/>
    <lineage>
        <taxon>Bacteria</taxon>
        <taxon>Bacillati</taxon>
        <taxon>Bacillota</taxon>
        <taxon>Bacilli</taxon>
        <taxon>Bacillales</taxon>
        <taxon>Paenibacillaceae</taxon>
        <taxon>Aneurinibacillus group</taxon>
        <taxon>Aneurinibacillus</taxon>
    </lineage>
</organism>
<evidence type="ECO:0000313" key="4">
    <source>
        <dbReference type="EMBL" id="KON98141.1"/>
    </source>
</evidence>
<dbReference type="InterPro" id="IPR047057">
    <property type="entry name" value="MerR_fam"/>
</dbReference>
<sequence>MGEVAAQAQVSKRTIDYYTNLGLLSAQRSEANYRLYPEDTLERLSFIESLKRQKLTLEEIKEQMAGWQTGSVKRETIEVVQHVQEIQGDMRRLEERVQELKICLKTMDEKQARLVARQLSVQGGSLLQTLMLLLGDAPF</sequence>
<proteinExistence type="predicted"/>
<dbReference type="Gene3D" id="1.10.1660.10">
    <property type="match status" value="1"/>
</dbReference>
<dbReference type="PANTHER" id="PTHR30204">
    <property type="entry name" value="REDOX-CYCLING DRUG-SENSING TRANSCRIPTIONAL ACTIVATOR SOXR"/>
    <property type="match status" value="1"/>
</dbReference>
<dbReference type="InterPro" id="IPR000551">
    <property type="entry name" value="MerR-type_HTH_dom"/>
</dbReference>
<keyword evidence="5" id="KW-1185">Reference proteome</keyword>
<keyword evidence="2" id="KW-0175">Coiled coil</keyword>
<dbReference type="Proteomes" id="UP000037269">
    <property type="component" value="Unassembled WGS sequence"/>
</dbReference>
<feature type="domain" description="HTH merR-type" evidence="3">
    <location>
        <begin position="1"/>
        <end position="66"/>
    </location>
</feature>
<dbReference type="STRING" id="47500.AF333_24575"/>
<comment type="caution">
    <text evidence="4">The sequence shown here is derived from an EMBL/GenBank/DDBJ whole genome shotgun (WGS) entry which is preliminary data.</text>
</comment>
<dbReference type="PATRIC" id="fig|47500.12.peg.4428"/>
<evidence type="ECO:0000313" key="5">
    <source>
        <dbReference type="Proteomes" id="UP000037269"/>
    </source>
</evidence>
<dbReference type="Pfam" id="PF13411">
    <property type="entry name" value="MerR_1"/>
    <property type="match status" value="1"/>
</dbReference>
<dbReference type="GeneID" id="42308300"/>
<dbReference type="AlphaFoldDB" id="A0A0D1XC88"/>
<dbReference type="SUPFAM" id="SSF46955">
    <property type="entry name" value="Putative DNA-binding domain"/>
    <property type="match status" value="1"/>
</dbReference>
<keyword evidence="1" id="KW-0238">DNA-binding</keyword>
<protein>
    <recommendedName>
        <fullName evidence="3">HTH merR-type domain-containing protein</fullName>
    </recommendedName>
</protein>
<dbReference type="PANTHER" id="PTHR30204:SF95">
    <property type="entry name" value="HTH-TYPE TRANSCRIPTIONAL REGULATOR CUER"/>
    <property type="match status" value="1"/>
</dbReference>
<dbReference type="InterPro" id="IPR009061">
    <property type="entry name" value="DNA-bd_dom_put_sf"/>
</dbReference>
<dbReference type="SMART" id="SM00422">
    <property type="entry name" value="HTH_MERR"/>
    <property type="match status" value="1"/>
</dbReference>
<dbReference type="GO" id="GO:0003677">
    <property type="term" value="F:DNA binding"/>
    <property type="evidence" value="ECO:0007669"/>
    <property type="project" value="UniProtKB-KW"/>
</dbReference>
<accession>A0A0D1XC88</accession>
<dbReference type="PROSITE" id="PS50937">
    <property type="entry name" value="HTH_MERR_2"/>
    <property type="match status" value="1"/>
</dbReference>
<dbReference type="RefSeq" id="WP_043068069.1">
    <property type="nucleotide sequence ID" value="NZ_BJOA01000002.1"/>
</dbReference>